<dbReference type="PRINTS" id="PR00094">
    <property type="entry name" value="ADENYLTKNASE"/>
</dbReference>
<dbReference type="GO" id="GO:0005524">
    <property type="term" value="F:ATP binding"/>
    <property type="evidence" value="ECO:0007669"/>
    <property type="project" value="InterPro"/>
</dbReference>
<keyword evidence="3 4" id="KW-0418">Kinase</keyword>
<keyword evidence="6" id="KW-1185">Reference proteome</keyword>
<evidence type="ECO:0000256" key="1">
    <source>
        <dbReference type="ARBA" id="ARBA00022679"/>
    </source>
</evidence>
<dbReference type="CDD" id="cd01428">
    <property type="entry name" value="ADK"/>
    <property type="match status" value="1"/>
</dbReference>
<dbReference type="SUPFAM" id="SSF52540">
    <property type="entry name" value="P-loop containing nucleoside triphosphate hydrolases"/>
    <property type="match status" value="1"/>
</dbReference>
<dbReference type="Gene3D" id="3.40.50.300">
    <property type="entry name" value="P-loop containing nucleotide triphosphate hydrolases"/>
    <property type="match status" value="1"/>
</dbReference>
<evidence type="ECO:0000313" key="6">
    <source>
        <dbReference type="Proteomes" id="UP000694559"/>
    </source>
</evidence>
<proteinExistence type="inferred from homology"/>
<dbReference type="Pfam" id="PF00406">
    <property type="entry name" value="ADK"/>
    <property type="match status" value="1"/>
</dbReference>
<dbReference type="OMA" id="GRAPNMV"/>
<dbReference type="GO" id="GO:0019205">
    <property type="term" value="F:nucleobase-containing compound kinase activity"/>
    <property type="evidence" value="ECO:0007669"/>
    <property type="project" value="InterPro"/>
</dbReference>
<reference evidence="5" key="2">
    <citation type="submission" date="2025-09" db="UniProtKB">
        <authorList>
            <consortium name="Ensembl"/>
        </authorList>
    </citation>
    <scope>IDENTIFICATION</scope>
</reference>
<dbReference type="InterPro" id="IPR027417">
    <property type="entry name" value="P-loop_NTPase"/>
</dbReference>
<keyword evidence="2" id="KW-0547">Nucleotide-binding</keyword>
<dbReference type="Proteomes" id="UP000694559">
    <property type="component" value="Unplaced"/>
</dbReference>
<organism evidence="5 6">
    <name type="scientific">Naja naja</name>
    <name type="common">Indian cobra</name>
    <dbReference type="NCBI Taxonomy" id="35670"/>
    <lineage>
        <taxon>Eukaryota</taxon>
        <taxon>Metazoa</taxon>
        <taxon>Chordata</taxon>
        <taxon>Craniata</taxon>
        <taxon>Vertebrata</taxon>
        <taxon>Euteleostomi</taxon>
        <taxon>Lepidosauria</taxon>
        <taxon>Squamata</taxon>
        <taxon>Bifurcata</taxon>
        <taxon>Unidentata</taxon>
        <taxon>Episquamata</taxon>
        <taxon>Toxicofera</taxon>
        <taxon>Serpentes</taxon>
        <taxon>Colubroidea</taxon>
        <taxon>Elapidae</taxon>
        <taxon>Elapinae</taxon>
        <taxon>Naja</taxon>
    </lineage>
</organism>
<name>A0A8C6X9Y4_NAJNA</name>
<reference evidence="5" key="1">
    <citation type="submission" date="2025-08" db="UniProtKB">
        <authorList>
            <consortium name="Ensembl"/>
        </authorList>
    </citation>
    <scope>IDENTIFICATION</scope>
</reference>
<evidence type="ECO:0000256" key="2">
    <source>
        <dbReference type="ARBA" id="ARBA00022741"/>
    </source>
</evidence>
<evidence type="ECO:0000256" key="3">
    <source>
        <dbReference type="ARBA" id="ARBA00022777"/>
    </source>
</evidence>
<comment type="similarity">
    <text evidence="4">Belongs to the adenylate kinase family.</text>
</comment>
<sequence length="220" mass="24860">LEIQKKLKDSIIIFMIGGPGSGKDVQSIRLASKYDFSHVAIGELLWEEASRNTSKSKAIKDILMKGALVPSGYVLELLTDKMLKAENVKGFFIEGFPREINQARLFEEVVGRLPNIVIVFDCSTETMIQRLMIRSQLGQRVNNNEKTIRQQLETHYTLCDPVLTYYLQRSILRNVGLYPLPFSPILAKEGLADGDGRTMLSLILFWTKATLSNKDARSLH</sequence>
<dbReference type="GO" id="GO:0006139">
    <property type="term" value="P:nucleobase-containing compound metabolic process"/>
    <property type="evidence" value="ECO:0007669"/>
    <property type="project" value="InterPro"/>
</dbReference>
<protein>
    <recommendedName>
        <fullName evidence="7">Nucleoside-diphosphate kinase</fullName>
    </recommendedName>
</protein>
<dbReference type="InterPro" id="IPR000850">
    <property type="entry name" value="Adenylat/UMP-CMP_kin"/>
</dbReference>
<dbReference type="Ensembl" id="ENSNNAT00000011647.1">
    <property type="protein sequence ID" value="ENSNNAP00000011136.1"/>
    <property type="gene ID" value="ENSNNAG00000007441.1"/>
</dbReference>
<keyword evidence="1 4" id="KW-0808">Transferase</keyword>
<dbReference type="PANTHER" id="PTHR23359">
    <property type="entry name" value="NUCLEOTIDE KINASE"/>
    <property type="match status" value="1"/>
</dbReference>
<accession>A0A8C6X9Y4</accession>
<evidence type="ECO:0000256" key="4">
    <source>
        <dbReference type="RuleBase" id="RU003330"/>
    </source>
</evidence>
<dbReference type="AlphaFoldDB" id="A0A8C6X9Y4"/>
<dbReference type="GeneTree" id="ENSGT00940000163693"/>
<dbReference type="OrthoDB" id="442176at2759"/>
<evidence type="ECO:0000313" key="5">
    <source>
        <dbReference type="Ensembl" id="ENSNNAP00000011136.1"/>
    </source>
</evidence>
<evidence type="ECO:0008006" key="7">
    <source>
        <dbReference type="Google" id="ProtNLM"/>
    </source>
</evidence>